<dbReference type="Proteomes" id="UP000238385">
    <property type="component" value="Unassembled WGS sequence"/>
</dbReference>
<organism evidence="5 6">
    <name type="scientific">Marinobacter halophilus</name>
    <dbReference type="NCBI Taxonomy" id="1323740"/>
    <lineage>
        <taxon>Bacteria</taxon>
        <taxon>Pseudomonadati</taxon>
        <taxon>Pseudomonadota</taxon>
        <taxon>Gammaproteobacteria</taxon>
        <taxon>Pseudomonadales</taxon>
        <taxon>Marinobacteraceae</taxon>
        <taxon>Marinobacter</taxon>
    </lineage>
</organism>
<evidence type="ECO:0000259" key="4">
    <source>
        <dbReference type="SMART" id="SM00796"/>
    </source>
</evidence>
<evidence type="ECO:0000313" key="5">
    <source>
        <dbReference type="EMBL" id="PSF06357.1"/>
    </source>
</evidence>
<dbReference type="Pfam" id="PF02682">
    <property type="entry name" value="CT_C_D"/>
    <property type="match status" value="1"/>
</dbReference>
<dbReference type="InterPro" id="IPR010016">
    <property type="entry name" value="PxpB"/>
</dbReference>
<dbReference type="RefSeq" id="WP_106672988.1">
    <property type="nucleotide sequence ID" value="NZ_BMFE01000002.1"/>
</dbReference>
<dbReference type="EMBL" id="PXNN01000017">
    <property type="protein sequence ID" value="PSF06357.1"/>
    <property type="molecule type" value="Genomic_DNA"/>
</dbReference>
<comment type="caution">
    <text evidence="5">The sequence shown here is derived from an EMBL/GenBank/DDBJ whole genome shotgun (WGS) entry which is preliminary data.</text>
</comment>
<dbReference type="GO" id="GO:0016787">
    <property type="term" value="F:hydrolase activity"/>
    <property type="evidence" value="ECO:0007669"/>
    <property type="project" value="UniProtKB-KW"/>
</dbReference>
<dbReference type="SUPFAM" id="SSF50891">
    <property type="entry name" value="Cyclophilin-like"/>
    <property type="match status" value="1"/>
</dbReference>
<sequence length="232" mass="25367">MLEPVSEDAVLITLAEAIDDALPARITRLTQSLHDANLPWLRDLVPSYTTLLVVYDPVRVDFREVTSRLRAIVKADNTQTERTVQATGDLVELPVYYSVESGPDLAALAAETGLSTAEVIARHSALEYRVHALGFAPGFAFMGEVDPTIAQPRKPTPRKRVPAGSVGIANRQTAVYPQASPGGWQIIGRCPVRLFDPQHLSRLKAGDRVRFRAISREDFLAAGGELTEICEP</sequence>
<dbReference type="OrthoDB" id="9778567at2"/>
<evidence type="ECO:0000256" key="2">
    <source>
        <dbReference type="ARBA" id="ARBA00022801"/>
    </source>
</evidence>
<dbReference type="Gene3D" id="2.40.100.10">
    <property type="entry name" value="Cyclophilin-like"/>
    <property type="match status" value="1"/>
</dbReference>
<dbReference type="PANTHER" id="PTHR34698">
    <property type="entry name" value="5-OXOPROLINASE SUBUNIT B"/>
    <property type="match status" value="1"/>
</dbReference>
<dbReference type="Gene3D" id="3.30.1360.40">
    <property type="match status" value="1"/>
</dbReference>
<keyword evidence="6" id="KW-1185">Reference proteome</keyword>
<dbReference type="SMART" id="SM00796">
    <property type="entry name" value="AHS1"/>
    <property type="match status" value="1"/>
</dbReference>
<gene>
    <name evidence="5" type="ORF">C7H08_14655</name>
</gene>
<evidence type="ECO:0000256" key="1">
    <source>
        <dbReference type="ARBA" id="ARBA00022741"/>
    </source>
</evidence>
<dbReference type="SUPFAM" id="SSF160467">
    <property type="entry name" value="PH0987 N-terminal domain-like"/>
    <property type="match status" value="1"/>
</dbReference>
<keyword evidence="3" id="KW-0067">ATP-binding</keyword>
<dbReference type="GO" id="GO:0005524">
    <property type="term" value="F:ATP binding"/>
    <property type="evidence" value="ECO:0007669"/>
    <property type="project" value="UniProtKB-KW"/>
</dbReference>
<evidence type="ECO:0000313" key="6">
    <source>
        <dbReference type="Proteomes" id="UP000238385"/>
    </source>
</evidence>
<dbReference type="InterPro" id="IPR029000">
    <property type="entry name" value="Cyclophilin-like_dom_sf"/>
</dbReference>
<accession>A0A2T1K8A9</accession>
<keyword evidence="2 5" id="KW-0378">Hydrolase</keyword>
<feature type="domain" description="Carboxyltransferase" evidence="4">
    <location>
        <begin position="2"/>
        <end position="203"/>
    </location>
</feature>
<dbReference type="InterPro" id="IPR003833">
    <property type="entry name" value="CT_C_D"/>
</dbReference>
<protein>
    <submittedName>
        <fullName evidence="5">Allophanate hydrolase</fullName>
    </submittedName>
</protein>
<proteinExistence type="predicted"/>
<dbReference type="AlphaFoldDB" id="A0A2T1K8A9"/>
<reference evidence="5 6" key="1">
    <citation type="submission" date="2018-03" db="EMBL/GenBank/DDBJ databases">
        <title>Marinobacter brunus sp. nov., a marine bacterium of Gamma-proteobacteria isolated from the surface seawater of the South China Sea.</title>
        <authorList>
            <person name="Cheng H."/>
            <person name="Wu Y.-H."/>
            <person name="Xamxidin M."/>
            <person name="Xu X.-W."/>
        </authorList>
    </citation>
    <scope>NUCLEOTIDE SEQUENCE [LARGE SCALE GENOMIC DNA]</scope>
    <source>
        <strain evidence="5 6">JCM 30472</strain>
    </source>
</reference>
<dbReference type="PANTHER" id="PTHR34698:SF2">
    <property type="entry name" value="5-OXOPROLINASE SUBUNIT B"/>
    <property type="match status" value="1"/>
</dbReference>
<dbReference type="NCBIfam" id="TIGR00370">
    <property type="entry name" value="5-oxoprolinase subunit PxpB"/>
    <property type="match status" value="1"/>
</dbReference>
<keyword evidence="1" id="KW-0547">Nucleotide-binding</keyword>
<evidence type="ECO:0000256" key="3">
    <source>
        <dbReference type="ARBA" id="ARBA00022840"/>
    </source>
</evidence>
<name>A0A2T1K8A9_9GAMM</name>